<comment type="caution">
    <text evidence="2">The sequence shown here is derived from an EMBL/GenBank/DDBJ whole genome shotgun (WGS) entry which is preliminary data.</text>
</comment>
<dbReference type="Gene3D" id="3.40.630.30">
    <property type="match status" value="1"/>
</dbReference>
<dbReference type="Proteomes" id="UP001500582">
    <property type="component" value="Unassembled WGS sequence"/>
</dbReference>
<organism evidence="2 3">
    <name type="scientific">Mucilaginibacter gynuensis</name>
    <dbReference type="NCBI Taxonomy" id="1302236"/>
    <lineage>
        <taxon>Bacteria</taxon>
        <taxon>Pseudomonadati</taxon>
        <taxon>Bacteroidota</taxon>
        <taxon>Sphingobacteriia</taxon>
        <taxon>Sphingobacteriales</taxon>
        <taxon>Sphingobacteriaceae</taxon>
        <taxon>Mucilaginibacter</taxon>
    </lineage>
</organism>
<dbReference type="InterPro" id="IPR000182">
    <property type="entry name" value="GNAT_dom"/>
</dbReference>
<dbReference type="Pfam" id="PF13508">
    <property type="entry name" value="Acetyltransf_7"/>
    <property type="match status" value="1"/>
</dbReference>
<accession>A0ABP8G066</accession>
<gene>
    <name evidence="2" type="ORF">GCM10023149_10860</name>
</gene>
<evidence type="ECO:0000313" key="2">
    <source>
        <dbReference type="EMBL" id="GAA4314651.1"/>
    </source>
</evidence>
<reference evidence="3" key="1">
    <citation type="journal article" date="2019" name="Int. J. Syst. Evol. Microbiol.">
        <title>The Global Catalogue of Microorganisms (GCM) 10K type strain sequencing project: providing services to taxonomists for standard genome sequencing and annotation.</title>
        <authorList>
            <consortium name="The Broad Institute Genomics Platform"/>
            <consortium name="The Broad Institute Genome Sequencing Center for Infectious Disease"/>
            <person name="Wu L."/>
            <person name="Ma J."/>
        </authorList>
    </citation>
    <scope>NUCLEOTIDE SEQUENCE [LARGE SCALE GENOMIC DNA]</scope>
    <source>
        <strain evidence="3">JCM 17705</strain>
    </source>
</reference>
<keyword evidence="3" id="KW-1185">Reference proteome</keyword>
<protein>
    <submittedName>
        <fullName evidence="2">N-acetyltransferase</fullName>
    </submittedName>
</protein>
<proteinExistence type="predicted"/>
<dbReference type="PROSITE" id="PS51186">
    <property type="entry name" value="GNAT"/>
    <property type="match status" value="1"/>
</dbReference>
<evidence type="ECO:0000259" key="1">
    <source>
        <dbReference type="PROSITE" id="PS51186"/>
    </source>
</evidence>
<evidence type="ECO:0000313" key="3">
    <source>
        <dbReference type="Proteomes" id="UP001500582"/>
    </source>
</evidence>
<dbReference type="EMBL" id="BAABFT010000002">
    <property type="protein sequence ID" value="GAA4314651.1"/>
    <property type="molecule type" value="Genomic_DNA"/>
</dbReference>
<dbReference type="RefSeq" id="WP_345209991.1">
    <property type="nucleotide sequence ID" value="NZ_BAABFT010000002.1"/>
</dbReference>
<dbReference type="InterPro" id="IPR016181">
    <property type="entry name" value="Acyl_CoA_acyltransferase"/>
</dbReference>
<name>A0ABP8G066_9SPHI</name>
<dbReference type="SUPFAM" id="SSF55729">
    <property type="entry name" value="Acyl-CoA N-acyltransferases (Nat)"/>
    <property type="match status" value="1"/>
</dbReference>
<sequence length="186" mass="20474">MIRQATPTDAPHIARLIIQAMGELAAKFINANDPNEAIPVFEHFAGIAGNQYSYENTLVYEDAAGVHGIINGYNGADLEVLRAPFLQHIRSVYGFSVQPENETEAGEFYIDCLSVDPNQQGKGIGKQLIAALVQQHQNLPIGLLVSHDNPLAEKLYTGLGFKVVGQKPLLGGMYKHMQYRHEHQPV</sequence>
<dbReference type="CDD" id="cd04301">
    <property type="entry name" value="NAT_SF"/>
    <property type="match status" value="1"/>
</dbReference>
<feature type="domain" description="N-acetyltransferase" evidence="1">
    <location>
        <begin position="1"/>
        <end position="178"/>
    </location>
</feature>